<evidence type="ECO:0000256" key="1">
    <source>
        <dbReference type="ARBA" id="ARBA00010617"/>
    </source>
</evidence>
<dbReference type="PANTHER" id="PTHR24305:SF166">
    <property type="entry name" value="CYTOCHROME P450 12A4, MITOCHONDRIAL-RELATED"/>
    <property type="match status" value="1"/>
</dbReference>
<sequence length="538" mass="61406">MDSAINRLFSTVEYLQDQLVHLSSRTDRYTLGLGVVSTITLATLYRCVIYNLYLHPLNKIPGPSVNYLIPFSGNIVEIFKQESGVSHKKWAKKYGGILNYHGPWNRPRLLVTDVELLKQILTTHAADFAKPPETVRFLTRFLGDGLLVAEGEVHRQQRKLLNPAFSVQAVRGMVPLMAIPGIQLRNKWIASTSTTPTEIDVSYELSLATLDVIGMAGFGQEFGSVHHAGSKLTEAYTTIFGGNRTTFELLSFFFPILRKFPTKRNRELWRQEKELDEGSRSVVEKGMARKEEATDLLALMIREVDEETKQGLTVRELQNQCLTFLAAGHETTSVALTWCLWLLAKHPEIQKELREEITPIFDKLDFSDPRLNHPFDNTRWLHNEANIPDYHTVNNLELLDDVCKEVLRLIPPVPTTNRIAIKDMMLGNHFVPKGSEIYISTMVNHHSNEIWGDDAETFRPSRWKEQRASKAGPYHFMPFLAGIHQCIGYKFALMEMKLLLALLIKDFEFNEKPGVEIRKRQSVTLRPADGMPLLVRQI</sequence>
<feature type="binding site" description="axial binding residue" evidence="2">
    <location>
        <position position="486"/>
    </location>
    <ligand>
        <name>heme</name>
        <dbReference type="ChEBI" id="CHEBI:30413"/>
    </ligand>
    <ligandPart>
        <name>Fe</name>
        <dbReference type="ChEBI" id="CHEBI:18248"/>
    </ligandPart>
</feature>
<dbReference type="InterPro" id="IPR001128">
    <property type="entry name" value="Cyt_P450"/>
</dbReference>
<dbReference type="AlphaFoldDB" id="A0A8H7BIZ5"/>
<dbReference type="GO" id="GO:0004497">
    <property type="term" value="F:monooxygenase activity"/>
    <property type="evidence" value="ECO:0007669"/>
    <property type="project" value="InterPro"/>
</dbReference>
<dbReference type="SUPFAM" id="SSF48264">
    <property type="entry name" value="Cytochrome P450"/>
    <property type="match status" value="1"/>
</dbReference>
<dbReference type="Proteomes" id="UP000605846">
    <property type="component" value="Unassembled WGS sequence"/>
</dbReference>
<dbReference type="PANTHER" id="PTHR24305">
    <property type="entry name" value="CYTOCHROME P450"/>
    <property type="match status" value="1"/>
</dbReference>
<evidence type="ECO:0008006" key="5">
    <source>
        <dbReference type="Google" id="ProtNLM"/>
    </source>
</evidence>
<organism evidence="3 4">
    <name type="scientific">Apophysomyces ossiformis</name>
    <dbReference type="NCBI Taxonomy" id="679940"/>
    <lineage>
        <taxon>Eukaryota</taxon>
        <taxon>Fungi</taxon>
        <taxon>Fungi incertae sedis</taxon>
        <taxon>Mucoromycota</taxon>
        <taxon>Mucoromycotina</taxon>
        <taxon>Mucoromycetes</taxon>
        <taxon>Mucorales</taxon>
        <taxon>Mucorineae</taxon>
        <taxon>Mucoraceae</taxon>
        <taxon>Apophysomyces</taxon>
    </lineage>
</organism>
<dbReference type="GO" id="GO:0005506">
    <property type="term" value="F:iron ion binding"/>
    <property type="evidence" value="ECO:0007669"/>
    <property type="project" value="InterPro"/>
</dbReference>
<dbReference type="PRINTS" id="PR00385">
    <property type="entry name" value="P450"/>
</dbReference>
<dbReference type="PRINTS" id="PR00463">
    <property type="entry name" value="EP450I"/>
</dbReference>
<dbReference type="InterPro" id="IPR036396">
    <property type="entry name" value="Cyt_P450_sf"/>
</dbReference>
<keyword evidence="2" id="KW-0479">Metal-binding</keyword>
<dbReference type="OrthoDB" id="1470350at2759"/>
<dbReference type="GO" id="GO:0020037">
    <property type="term" value="F:heme binding"/>
    <property type="evidence" value="ECO:0007669"/>
    <property type="project" value="InterPro"/>
</dbReference>
<reference evidence="3" key="1">
    <citation type="submission" date="2020-01" db="EMBL/GenBank/DDBJ databases">
        <title>Genome Sequencing of Three Apophysomyces-Like Fungal Strains Confirms a Novel Fungal Genus in the Mucoromycota with divergent Burkholderia-like Endosymbiotic Bacteria.</title>
        <authorList>
            <person name="Stajich J.E."/>
            <person name="Macias A.M."/>
            <person name="Carter-House D."/>
            <person name="Lovett B."/>
            <person name="Kasson L.R."/>
            <person name="Berry K."/>
            <person name="Grigoriev I."/>
            <person name="Chang Y."/>
            <person name="Spatafora J."/>
            <person name="Kasson M.T."/>
        </authorList>
    </citation>
    <scope>NUCLEOTIDE SEQUENCE</scope>
    <source>
        <strain evidence="3">NRRL A-21654</strain>
    </source>
</reference>
<dbReference type="EMBL" id="JABAYA010000151">
    <property type="protein sequence ID" value="KAF7723453.1"/>
    <property type="molecule type" value="Genomic_DNA"/>
</dbReference>
<proteinExistence type="inferred from homology"/>
<keyword evidence="2" id="KW-0408">Iron</keyword>
<accession>A0A8H7BIZ5</accession>
<dbReference type="Pfam" id="PF00067">
    <property type="entry name" value="p450"/>
    <property type="match status" value="1"/>
</dbReference>
<comment type="similarity">
    <text evidence="1">Belongs to the cytochrome P450 family.</text>
</comment>
<dbReference type="InterPro" id="IPR002401">
    <property type="entry name" value="Cyt_P450_E_grp-I"/>
</dbReference>
<dbReference type="CDD" id="cd11069">
    <property type="entry name" value="CYP_FUM15-like"/>
    <property type="match status" value="1"/>
</dbReference>
<evidence type="ECO:0000313" key="3">
    <source>
        <dbReference type="EMBL" id="KAF7723453.1"/>
    </source>
</evidence>
<protein>
    <recommendedName>
        <fullName evidence="5">Cytochrome P450</fullName>
    </recommendedName>
</protein>
<name>A0A8H7BIZ5_9FUNG</name>
<evidence type="ECO:0000256" key="2">
    <source>
        <dbReference type="PIRSR" id="PIRSR602401-1"/>
    </source>
</evidence>
<gene>
    <name evidence="3" type="ORF">EC973_002006</name>
</gene>
<evidence type="ECO:0000313" key="4">
    <source>
        <dbReference type="Proteomes" id="UP000605846"/>
    </source>
</evidence>
<keyword evidence="2" id="KW-0349">Heme</keyword>
<dbReference type="InterPro" id="IPR050121">
    <property type="entry name" value="Cytochrome_P450_monoxygenase"/>
</dbReference>
<comment type="cofactor">
    <cofactor evidence="2">
        <name>heme</name>
        <dbReference type="ChEBI" id="CHEBI:30413"/>
    </cofactor>
</comment>
<dbReference type="GO" id="GO:0016705">
    <property type="term" value="F:oxidoreductase activity, acting on paired donors, with incorporation or reduction of molecular oxygen"/>
    <property type="evidence" value="ECO:0007669"/>
    <property type="project" value="InterPro"/>
</dbReference>
<comment type="caution">
    <text evidence="3">The sequence shown here is derived from an EMBL/GenBank/DDBJ whole genome shotgun (WGS) entry which is preliminary data.</text>
</comment>
<dbReference type="Gene3D" id="1.10.630.10">
    <property type="entry name" value="Cytochrome P450"/>
    <property type="match status" value="1"/>
</dbReference>
<keyword evidence="4" id="KW-1185">Reference proteome</keyword>